<dbReference type="AlphaFoldDB" id="A0A0P7BYV2"/>
<comment type="caution">
    <text evidence="3">The sequence shown here is derived from an EMBL/GenBank/DDBJ whole genome shotgun (WGS) entry which is preliminary data.</text>
</comment>
<dbReference type="InterPro" id="IPR026444">
    <property type="entry name" value="Secre_tail"/>
</dbReference>
<feature type="domain" description="Secretion system C-terminal sorting" evidence="2">
    <location>
        <begin position="105"/>
        <end position="180"/>
    </location>
</feature>
<proteinExistence type="predicted"/>
<sequence>MLFSFLALLFVSLGVSAQTQSRLNIGQNSDAPKVATTKPVTSLVVRRDMPSEISVNKNSALTSFYRDLLLSNTPEKANEAKSTFVNERLAEDRLYVSDELNVSNIYPNPANEYATLDYRIRGNQKAKVSFLNILGGTLTEQELDPFDTKLRVQTRTWDNGIYFYQLMVDGKKVATKKLLVRHN</sequence>
<dbReference type="Pfam" id="PF18962">
    <property type="entry name" value="Por_Secre_tail"/>
    <property type="match status" value="1"/>
</dbReference>
<dbReference type="NCBIfam" id="TIGR04183">
    <property type="entry name" value="Por_Secre_tail"/>
    <property type="match status" value="1"/>
</dbReference>
<organism evidence="3 4">
    <name type="scientific">Jiulongibacter sediminis</name>
    <dbReference type="NCBI Taxonomy" id="1605367"/>
    <lineage>
        <taxon>Bacteria</taxon>
        <taxon>Pseudomonadati</taxon>
        <taxon>Bacteroidota</taxon>
        <taxon>Cytophagia</taxon>
        <taxon>Cytophagales</taxon>
        <taxon>Leadbetterellaceae</taxon>
        <taxon>Jiulongibacter</taxon>
    </lineage>
</organism>
<name>A0A0P7BYV2_9BACT</name>
<feature type="signal peptide" evidence="1">
    <location>
        <begin position="1"/>
        <end position="17"/>
    </location>
</feature>
<evidence type="ECO:0000313" key="4">
    <source>
        <dbReference type="Proteomes" id="UP000050454"/>
    </source>
</evidence>
<feature type="chain" id="PRO_5006136384" description="Secretion system C-terminal sorting domain-containing protein" evidence="1">
    <location>
        <begin position="18"/>
        <end position="183"/>
    </location>
</feature>
<evidence type="ECO:0000313" key="3">
    <source>
        <dbReference type="EMBL" id="KPM50102.1"/>
    </source>
</evidence>
<dbReference type="PATRIC" id="fig|1605367.3.peg.1608"/>
<keyword evidence="4" id="KW-1185">Reference proteome</keyword>
<accession>A0A0P7BYV2</accession>
<evidence type="ECO:0000256" key="1">
    <source>
        <dbReference type="SAM" id="SignalP"/>
    </source>
</evidence>
<reference evidence="3 4" key="1">
    <citation type="submission" date="2015-07" db="EMBL/GenBank/DDBJ databases">
        <title>The draft genome sequence of Leadbetterella sp. JN14-9.</title>
        <authorList>
            <person name="Liu Y."/>
            <person name="Du J."/>
            <person name="Shao Z."/>
        </authorList>
    </citation>
    <scope>NUCLEOTIDE SEQUENCE [LARGE SCALE GENOMIC DNA]</scope>
    <source>
        <strain evidence="3 4">JN14-9</strain>
    </source>
</reference>
<gene>
    <name evidence="3" type="ORF">AFM12_01365</name>
</gene>
<protein>
    <recommendedName>
        <fullName evidence="2">Secretion system C-terminal sorting domain-containing protein</fullName>
    </recommendedName>
</protein>
<dbReference type="Proteomes" id="UP000050454">
    <property type="component" value="Unassembled WGS sequence"/>
</dbReference>
<dbReference type="STRING" id="1605367.AFM12_01365"/>
<keyword evidence="1" id="KW-0732">Signal</keyword>
<dbReference type="EMBL" id="LGTQ01000005">
    <property type="protein sequence ID" value="KPM50102.1"/>
    <property type="molecule type" value="Genomic_DNA"/>
</dbReference>
<evidence type="ECO:0000259" key="2">
    <source>
        <dbReference type="Pfam" id="PF18962"/>
    </source>
</evidence>